<evidence type="ECO:0000313" key="4">
    <source>
        <dbReference type="EMBL" id="MBK7954098.1"/>
    </source>
</evidence>
<feature type="compositionally biased region" description="Low complexity" evidence="2">
    <location>
        <begin position="216"/>
        <end position="240"/>
    </location>
</feature>
<reference evidence="4 5" key="1">
    <citation type="submission" date="2020-10" db="EMBL/GenBank/DDBJ databases">
        <title>Connecting structure to function with the recovery of over 1000 high-quality activated sludge metagenome-assembled genomes encoding full-length rRNA genes using long-read sequencing.</title>
        <authorList>
            <person name="Singleton C.M."/>
            <person name="Petriglieri F."/>
            <person name="Kristensen J.M."/>
            <person name="Kirkegaard R.H."/>
            <person name="Michaelsen T.Y."/>
            <person name="Andersen M.H."/>
            <person name="Karst S.M."/>
            <person name="Dueholm M.S."/>
            <person name="Nielsen P.H."/>
            <person name="Albertsen M."/>
        </authorList>
    </citation>
    <scope>NUCLEOTIDE SEQUENCE [LARGE SCALE GENOMIC DNA]</scope>
    <source>
        <strain evidence="4">Fred_18-Q3-R57-64_BAT3C.720</strain>
    </source>
</reference>
<evidence type="ECO:0000256" key="1">
    <source>
        <dbReference type="PROSITE-ProRule" id="PRU00339"/>
    </source>
</evidence>
<dbReference type="SMART" id="SM00028">
    <property type="entry name" value="TPR"/>
    <property type="match status" value="1"/>
</dbReference>
<feature type="chain" id="PRO_5037412775" evidence="3">
    <location>
        <begin position="32"/>
        <end position="415"/>
    </location>
</feature>
<feature type="repeat" description="TPR" evidence="1">
    <location>
        <begin position="100"/>
        <end position="133"/>
    </location>
</feature>
<dbReference type="Pfam" id="PF14559">
    <property type="entry name" value="TPR_19"/>
    <property type="match status" value="1"/>
</dbReference>
<comment type="caution">
    <text evidence="4">The sequence shown here is derived from an EMBL/GenBank/DDBJ whole genome shotgun (WGS) entry which is preliminary data.</text>
</comment>
<name>A0A935T6W2_9PROT</name>
<feature type="region of interest" description="Disordered" evidence="2">
    <location>
        <begin position="216"/>
        <end position="273"/>
    </location>
</feature>
<keyword evidence="1" id="KW-0802">TPR repeat</keyword>
<evidence type="ECO:0000256" key="3">
    <source>
        <dbReference type="SAM" id="SignalP"/>
    </source>
</evidence>
<organism evidence="4 5">
    <name type="scientific">Candidatus Accumulibacter affinis</name>
    <dbReference type="NCBI Taxonomy" id="2954384"/>
    <lineage>
        <taxon>Bacteria</taxon>
        <taxon>Pseudomonadati</taxon>
        <taxon>Pseudomonadota</taxon>
        <taxon>Betaproteobacteria</taxon>
        <taxon>Candidatus Accumulibacter</taxon>
    </lineage>
</organism>
<dbReference type="Gene3D" id="1.25.40.10">
    <property type="entry name" value="Tetratricopeptide repeat domain"/>
    <property type="match status" value="1"/>
</dbReference>
<dbReference type="PROSITE" id="PS50005">
    <property type="entry name" value="TPR"/>
    <property type="match status" value="1"/>
</dbReference>
<keyword evidence="3" id="KW-0732">Signal</keyword>
<dbReference type="InterPro" id="IPR011990">
    <property type="entry name" value="TPR-like_helical_dom_sf"/>
</dbReference>
<dbReference type="SUPFAM" id="SSF48452">
    <property type="entry name" value="TPR-like"/>
    <property type="match status" value="1"/>
</dbReference>
<dbReference type="EMBL" id="JADJOT010000008">
    <property type="protein sequence ID" value="MBK7954098.1"/>
    <property type="molecule type" value="Genomic_DNA"/>
</dbReference>
<evidence type="ECO:0000313" key="5">
    <source>
        <dbReference type="Proteomes" id="UP000706151"/>
    </source>
</evidence>
<dbReference type="Proteomes" id="UP000706151">
    <property type="component" value="Unassembled WGS sequence"/>
</dbReference>
<feature type="signal peptide" evidence="3">
    <location>
        <begin position="1"/>
        <end position="31"/>
    </location>
</feature>
<accession>A0A935T6W2</accession>
<protein>
    <submittedName>
        <fullName evidence="4">Tetratricopeptide repeat protein</fullName>
    </submittedName>
</protein>
<dbReference type="InterPro" id="IPR019734">
    <property type="entry name" value="TPR_rpt"/>
</dbReference>
<proteinExistence type="predicted"/>
<evidence type="ECO:0000256" key="2">
    <source>
        <dbReference type="SAM" id="MobiDB-lite"/>
    </source>
</evidence>
<gene>
    <name evidence="4" type="ORF">IPK02_09155</name>
</gene>
<dbReference type="AlphaFoldDB" id="A0A935T6W2"/>
<sequence length="415" mass="44474">MIMRSNFPKALRLPGAALMAVLLAHTSVTFAVTDALTEAQRLMKQGQSAEALDRVDAYMASKPRDPQGPFLKGLILMEMGSQSEALVVFTKLNEDYPELPEPYNNLAVLYAEQKQYERARVTLEMAIRADPGYAIARENLGDVYAKLAGESYGQALQLDPSSKITHAKLAKLGELSLASSATAGRQTVVTRATGEANKAMSSDPARLAVAAPTAAATAKPAVKPASRTVAAAPATSPTPANGQAEAGKDGVGEAPPITSAMPGDNAQRVTEEARGVDGKGWDLIFSPYTYHYSYSSDHKPVVLLGLTKGLEGRWLAGGAVFSNSFGQPSAFLFGGQRYLSPFGFDNWYLQWTAGLLYGYVGEYQDKVPFNYNGFSPGLVASIGYQFNKYVYAELDVLGGAGLMFSLVFPLPKDWP</sequence>